<comment type="subcellular location">
    <subcellularLocation>
        <location evidence="1 12">Host nucleus</location>
    </subcellularLocation>
</comment>
<dbReference type="InterPro" id="IPR035975">
    <property type="entry name" value="E2/EBNA1_C_sf"/>
</dbReference>
<dbReference type="InterPro" id="IPR033668">
    <property type="entry name" value="Reg_prot_E2"/>
</dbReference>
<dbReference type="InterPro" id="IPR000427">
    <property type="entry name" value="Papillomavirus_E2_C"/>
</dbReference>
<evidence type="ECO:0000256" key="13">
    <source>
        <dbReference type="SAM" id="MobiDB-lite"/>
    </source>
</evidence>
<dbReference type="GO" id="GO:0039693">
    <property type="term" value="P:viral DNA genome replication"/>
    <property type="evidence" value="ECO:0007669"/>
    <property type="project" value="UniProtKB-UniRule"/>
</dbReference>
<dbReference type="InterPro" id="IPR012677">
    <property type="entry name" value="Nucleotide-bd_a/b_plait_sf"/>
</dbReference>
<comment type="PTM">
    <text evidence="12">Phosphorylated.</text>
</comment>
<dbReference type="InterPro" id="IPR036050">
    <property type="entry name" value="Regulatory_protein_E2_N"/>
</dbReference>
<evidence type="ECO:0000259" key="15">
    <source>
        <dbReference type="Pfam" id="PF00511"/>
    </source>
</evidence>
<evidence type="ECO:0000256" key="6">
    <source>
        <dbReference type="ARBA" id="ARBA00022562"/>
    </source>
</evidence>
<feature type="compositionally biased region" description="Polar residues" evidence="13">
    <location>
        <begin position="218"/>
        <end position="228"/>
    </location>
</feature>
<dbReference type="Gene3D" id="1.10.287.30">
    <property type="entry name" value="E2 (early) protein, N terminal domain, subdomain 1"/>
    <property type="match status" value="1"/>
</dbReference>
<dbReference type="InterPro" id="IPR042504">
    <property type="entry name" value="Regulatory_protein_E2_N_2"/>
</dbReference>
<comment type="function">
    <text evidence="12">Plays a role in the initiation of viral DNA replication. A dimer of E2 interacts with a dimer of E1 in order to improve specificity of E1 DNA binding activity. Once the complex recognizes and binds DNA at specific sites, the E2 dimer is removed from DNA. E2 also regulates viral transcription through binding to the E2RE response element (5'-ACCNNNNNNGGT-3') present in multiple copies in the regulatory regions of the viral genome. Activates or represses transcription depending on E2RE's position with regards to proximal promoter elements including the TATA-box. Repression occurs by sterically hindering the assembly of the transcription initiation complex.</text>
</comment>
<evidence type="ECO:0000256" key="1">
    <source>
        <dbReference type="ARBA" id="ARBA00004147"/>
    </source>
</evidence>
<comment type="PTM">
    <text evidence="12">Sumoylation plays a regulatory role in E2 transcriptional activity.</text>
</comment>
<feature type="domain" description="Papillomavirus E2 C-terminal" evidence="15">
    <location>
        <begin position="319"/>
        <end position="391"/>
    </location>
</feature>
<keyword evidence="3 12" id="KW-0678">Repressor</keyword>
<organism evidence="16">
    <name type="scientific">Gammapapillomavirus 8</name>
    <dbReference type="NCBI Taxonomy" id="1175850"/>
    <lineage>
        <taxon>Viruses</taxon>
        <taxon>Monodnaviria</taxon>
        <taxon>Shotokuvirae</taxon>
        <taxon>Cossaviricota</taxon>
        <taxon>Papovaviricetes</taxon>
        <taxon>Zurhausenvirales</taxon>
        <taxon>Papillomaviridae</taxon>
        <taxon>Firstpapillomavirinae</taxon>
        <taxon>Gammapapillomavirus</taxon>
    </lineage>
</organism>
<keyword evidence="8 12" id="KW-0805">Transcription regulation</keyword>
<keyword evidence="4 12" id="KW-0244">Early protein</keyword>
<gene>
    <name evidence="12 16" type="primary">E2</name>
</gene>
<comment type="similarity">
    <text evidence="2">Belongs to the papillomaviridae E8^E2C protein family.</text>
</comment>
<dbReference type="Proteomes" id="UP000290154">
    <property type="component" value="Segment"/>
</dbReference>
<keyword evidence="12" id="KW-0832">Ubl conjugation</keyword>
<dbReference type="Pfam" id="PF00508">
    <property type="entry name" value="PPV_E2_N"/>
    <property type="match status" value="1"/>
</dbReference>
<dbReference type="SUPFAM" id="SSF51332">
    <property type="entry name" value="E2 regulatory, transactivation domain"/>
    <property type="match status" value="1"/>
</dbReference>
<name>A0A2D2ALF0_9PAPI</name>
<protein>
    <recommendedName>
        <fullName evidence="12">Regulatory protein E2</fullName>
    </recommendedName>
</protein>
<dbReference type="GO" id="GO:0006260">
    <property type="term" value="P:DNA replication"/>
    <property type="evidence" value="ECO:0007669"/>
    <property type="project" value="UniProtKB-KW"/>
</dbReference>
<dbReference type="Gene3D" id="3.30.70.330">
    <property type="match status" value="1"/>
</dbReference>
<evidence type="ECO:0000256" key="11">
    <source>
        <dbReference type="ARBA" id="ARBA00023163"/>
    </source>
</evidence>
<dbReference type="Gene3D" id="2.170.200.10">
    <property type="entry name" value="Papillomavirus E2 early protein domain"/>
    <property type="match status" value="1"/>
</dbReference>
<feature type="domain" description="Papillomavirus E2 N-terminal" evidence="14">
    <location>
        <begin position="7"/>
        <end position="201"/>
    </location>
</feature>
<dbReference type="GO" id="GO:0003700">
    <property type="term" value="F:DNA-binding transcription factor activity"/>
    <property type="evidence" value="ECO:0007669"/>
    <property type="project" value="UniProtKB-UniRule"/>
</dbReference>
<evidence type="ECO:0000259" key="14">
    <source>
        <dbReference type="Pfam" id="PF00508"/>
    </source>
</evidence>
<evidence type="ECO:0000313" key="16">
    <source>
        <dbReference type="EMBL" id="ATQ38271.1"/>
    </source>
</evidence>
<dbReference type="GO" id="GO:0042025">
    <property type="term" value="C:host cell nucleus"/>
    <property type="evidence" value="ECO:0007669"/>
    <property type="project" value="UniProtKB-SubCell"/>
</dbReference>
<feature type="region of interest" description="DNA-binding domain" evidence="12">
    <location>
        <begin position="317"/>
        <end position="395"/>
    </location>
</feature>
<proteinExistence type="inferred from homology"/>
<evidence type="ECO:0000256" key="12">
    <source>
        <dbReference type="HAMAP-Rule" id="MF_04001"/>
    </source>
</evidence>
<keyword evidence="7 12" id="KW-0235">DNA replication</keyword>
<sequence>MVETQATLTQRFNALEEAILNIIEEGPTDLKSQIKYWELIRKQNVLLYYCKKEGINKLGLQPVPIPAVSEYNAKQAIHMQILLTSLSKSQFANEPWTLQDCSAELINTQPKDCFKKNGYTVDVWYDHDRNKAFPYTNWTSIYYQDANEQWHKVEGKVDANGLYFDEPNGDRVYFTLFEAAADTYGNTGEWTVHYRHTTIVSSSSSNGRPGHSKKSIDEPTTSGNTETPTSKRRRPIEEADSSTTSASATCSSTSPSLRTRRGGGEQGERTCPLPKRRRPESSGGTAAPSPSEVGTRHRLPPRQSHGRLQRLQEEAWDPPVLVLKGSANSLKCFRNRIKDFNWFYKSSNVWRWLGHGTIQSRMLLAFENTAQRERFLTHVKLPKDTSYAFGSLDSL</sequence>
<reference evidence="16" key="1">
    <citation type="journal article" date="2018" name="MSphere">
        <title>Metagenomic Discovery of 83 New Human Papillomavirus Types in Patients with Immunodeficiency.</title>
        <authorList>
            <person name="Pastrana D.V."/>
            <person name="Peretti A."/>
            <person name="Welch N.L."/>
            <person name="Borgogna C."/>
            <person name="Olivero C."/>
            <person name="Badolato R."/>
            <person name="Notarangelo L.D."/>
            <person name="Gariglio M."/>
            <person name="FitzGerald P.C."/>
            <person name="McIntosh C.E."/>
            <person name="Reeves J."/>
            <person name="Starrett G.J."/>
            <person name="Bliskovsky V."/>
            <person name="Velez D."/>
            <person name="Brownell I."/>
            <person name="Yarchoan R."/>
            <person name="Wyvill K.M."/>
            <person name="Uldrick T.S."/>
            <person name="Maldarelli F."/>
            <person name="Lisco A."/>
            <person name="Sereti I."/>
            <person name="Gonzalez C.M."/>
            <person name="Androphy E.J."/>
            <person name="McBride A.A."/>
            <person name="Van Doorslaer K."/>
            <person name="Garcia F."/>
            <person name="Dvoretzky I."/>
            <person name="Liu J.S."/>
            <person name="Han J."/>
            <person name="Murphy P.M."/>
            <person name="McDermott D.H."/>
            <person name="Buck C.B."/>
        </authorList>
    </citation>
    <scope>NUCLEOTIDE SEQUENCE</scope>
    <source>
        <strain evidence="16">Gamma08_do1c232</strain>
    </source>
</reference>
<keyword evidence="9 12" id="KW-0238">DNA-binding</keyword>
<dbReference type="Pfam" id="PF00511">
    <property type="entry name" value="PPV_E2_C"/>
    <property type="match status" value="1"/>
</dbReference>
<evidence type="ECO:0000256" key="4">
    <source>
        <dbReference type="ARBA" id="ARBA00022518"/>
    </source>
</evidence>
<evidence type="ECO:0000256" key="7">
    <source>
        <dbReference type="ARBA" id="ARBA00022705"/>
    </source>
</evidence>
<dbReference type="GO" id="GO:0006351">
    <property type="term" value="P:DNA-templated transcription"/>
    <property type="evidence" value="ECO:0007669"/>
    <property type="project" value="UniProtKB-UniRule"/>
</dbReference>
<keyword evidence="10 12" id="KW-0010">Activator</keyword>
<keyword evidence="6 12" id="KW-1048">Host nucleus</keyword>
<accession>A0A2D2ALF0</accession>
<dbReference type="EMBL" id="MF588704">
    <property type="protein sequence ID" value="ATQ38271.1"/>
    <property type="molecule type" value="Genomic_DNA"/>
</dbReference>
<evidence type="ECO:0000256" key="3">
    <source>
        <dbReference type="ARBA" id="ARBA00022491"/>
    </source>
</evidence>
<dbReference type="SUPFAM" id="SSF54957">
    <property type="entry name" value="Viral DNA-binding domain"/>
    <property type="match status" value="1"/>
</dbReference>
<comment type="similarity">
    <text evidence="12">Belongs to the papillomaviridae E2 protein family.</text>
</comment>
<dbReference type="GO" id="GO:0000166">
    <property type="term" value="F:nucleotide binding"/>
    <property type="evidence" value="ECO:0007669"/>
    <property type="project" value="UniProtKB-UniRule"/>
</dbReference>
<comment type="caution">
    <text evidence="12">Lacks conserved residue(s) required for the propagation of feature annotation.</text>
</comment>
<comment type="subunit">
    <text evidence="12">Binds DNA as homodimer. Interacts with protein E1; this interaction greatly increases E1 DNA-binding activity. Interacts with protein L1; this interaction enhances E2-dependent replication and transcription activation. Interacts with protein L2; this interaction inhibits E2 transcriptional activity but not DNA replication function E2. Interacts with protein E7; this interaction inhibits E7 oncogenic activity. Interacts with host TAF1; this interaction modulates E2-dependent transcriptional regulation. Interacts with host BRD4; this interaction mediates E2 transcriptional activation function. Additionally, the interaction with host BRD4 on mitotic chromosomes mediates tethering of the viral genome. Interacts with host TOPBP1; this interaction is required for optimal viral DNA replication.</text>
</comment>
<feature type="compositionally biased region" description="Low complexity" evidence="13">
    <location>
        <begin position="241"/>
        <end position="256"/>
    </location>
</feature>
<dbReference type="HAMAP" id="MF_04001">
    <property type="entry name" value="PPV_E2"/>
    <property type="match status" value="1"/>
</dbReference>
<keyword evidence="12" id="KW-1017">Isopeptide bond</keyword>
<evidence type="ECO:0000256" key="8">
    <source>
        <dbReference type="ARBA" id="ARBA00023015"/>
    </source>
</evidence>
<evidence type="ECO:0000256" key="5">
    <source>
        <dbReference type="ARBA" id="ARBA00022553"/>
    </source>
</evidence>
<evidence type="ECO:0000256" key="9">
    <source>
        <dbReference type="ARBA" id="ARBA00023125"/>
    </source>
</evidence>
<dbReference type="GO" id="GO:0003677">
    <property type="term" value="F:DNA binding"/>
    <property type="evidence" value="ECO:0007669"/>
    <property type="project" value="UniProtKB-UniRule"/>
</dbReference>
<keyword evidence="5 12" id="KW-0597">Phosphoprotein</keyword>
<feature type="region of interest" description="Disordered" evidence="13">
    <location>
        <begin position="200"/>
        <end position="307"/>
    </location>
</feature>
<feature type="compositionally biased region" description="Basic residues" evidence="13">
    <location>
        <begin position="296"/>
        <end position="307"/>
    </location>
</feature>
<evidence type="ECO:0000256" key="2">
    <source>
        <dbReference type="ARBA" id="ARBA00007794"/>
    </source>
</evidence>
<dbReference type="GO" id="GO:0006275">
    <property type="term" value="P:regulation of DNA replication"/>
    <property type="evidence" value="ECO:0007669"/>
    <property type="project" value="UniProtKB-UniRule"/>
</dbReference>
<feature type="cross-link" description="Glycyl lysine isopeptide (Lys-Gly) (interchain with G-Cter in SUMO)" evidence="12">
    <location>
        <position position="324"/>
    </location>
</feature>
<evidence type="ECO:0000256" key="10">
    <source>
        <dbReference type="ARBA" id="ARBA00023159"/>
    </source>
</evidence>
<keyword evidence="11 12" id="KW-0804">Transcription</keyword>
<dbReference type="InterPro" id="IPR001866">
    <property type="entry name" value="PPV_E2_N"/>
</dbReference>
<dbReference type="InterPro" id="IPR042503">
    <property type="entry name" value="Regulatory_protein_E2_N_1"/>
</dbReference>